<accession>A0ABR7EZS5</accession>
<dbReference type="SUPFAM" id="SSF53756">
    <property type="entry name" value="UDP-Glycosyltransferase/glycogen phosphorylase"/>
    <property type="match status" value="1"/>
</dbReference>
<dbReference type="CDD" id="cd03801">
    <property type="entry name" value="GT4_PimA-like"/>
    <property type="match status" value="1"/>
</dbReference>
<dbReference type="Proteomes" id="UP000597877">
    <property type="component" value="Unassembled WGS sequence"/>
</dbReference>
<keyword evidence="3" id="KW-1185">Reference proteome</keyword>
<sequence length="402" mass="46880">MKRMAVISAGFVPVPAVDGGAGEVLTTEIINGNEVAGEYYMDIYTIESPKLDSIKYKNAEIIQIHITKWNWFFCKFRNMFLKALKRKYRFIPYNRALLKVFRDNYDKILIENNMQAFEDIYKHAENGKEHMIYHMHNDIDGTTKPEYLCRFIADKAETILPVSKYIENHFNSVAPNEKMKVLYNCIDLNVFNVNRKYNTEELKNEYGLNSDDFVYLYTGRVCPEKGILELVRAFKRIAKENKNAKLVVVGSRWYNLIAKDEYFKKLIEESRGYEDRIVFTGYVFPEDMPAIYTLGDVLVIPSMWEEPFGVVALEGMAMKVPIIATNSGGLVEVLSNKTAIIVDKQKNVVENLYNAMNDMFINDKKRESFVKEACTEVTMREEYDKINYYNEFSKRIKNDVKR</sequence>
<proteinExistence type="predicted"/>
<protein>
    <submittedName>
        <fullName evidence="2">Glycosyltransferase family 4 protein</fullName>
    </submittedName>
</protein>
<feature type="domain" description="Glycosyl transferase family 1" evidence="1">
    <location>
        <begin position="199"/>
        <end position="373"/>
    </location>
</feature>
<gene>
    <name evidence="2" type="ORF">H8S00_02420</name>
</gene>
<evidence type="ECO:0000259" key="1">
    <source>
        <dbReference type="Pfam" id="PF00534"/>
    </source>
</evidence>
<dbReference type="InterPro" id="IPR001296">
    <property type="entry name" value="Glyco_trans_1"/>
</dbReference>
<comment type="caution">
    <text evidence="2">The sequence shown here is derived from an EMBL/GenBank/DDBJ whole genome shotgun (WGS) entry which is preliminary data.</text>
</comment>
<dbReference type="PANTHER" id="PTHR45947">
    <property type="entry name" value="SULFOQUINOVOSYL TRANSFERASE SQD2"/>
    <property type="match status" value="1"/>
</dbReference>
<name>A0ABR7EZS5_9FIRM</name>
<dbReference type="InterPro" id="IPR050194">
    <property type="entry name" value="Glycosyltransferase_grp1"/>
</dbReference>
<dbReference type="Pfam" id="PF00534">
    <property type="entry name" value="Glycos_transf_1"/>
    <property type="match status" value="1"/>
</dbReference>
<dbReference type="EMBL" id="JACOOZ010000001">
    <property type="protein sequence ID" value="MBC5666849.1"/>
    <property type="molecule type" value="Genomic_DNA"/>
</dbReference>
<dbReference type="PANTHER" id="PTHR45947:SF3">
    <property type="entry name" value="SULFOQUINOVOSYL TRANSFERASE SQD2"/>
    <property type="match status" value="1"/>
</dbReference>
<evidence type="ECO:0000313" key="3">
    <source>
        <dbReference type="Proteomes" id="UP000597877"/>
    </source>
</evidence>
<evidence type="ECO:0000313" key="2">
    <source>
        <dbReference type="EMBL" id="MBC5666849.1"/>
    </source>
</evidence>
<dbReference type="Gene3D" id="3.40.50.2000">
    <property type="entry name" value="Glycogen Phosphorylase B"/>
    <property type="match status" value="2"/>
</dbReference>
<reference evidence="2 3" key="1">
    <citation type="submission" date="2020-08" db="EMBL/GenBank/DDBJ databases">
        <title>Genome public.</title>
        <authorList>
            <person name="Liu C."/>
            <person name="Sun Q."/>
        </authorList>
    </citation>
    <scope>NUCLEOTIDE SEQUENCE [LARGE SCALE GENOMIC DNA]</scope>
    <source>
        <strain evidence="2 3">BX4</strain>
    </source>
</reference>
<dbReference type="RefSeq" id="WP_021952659.1">
    <property type="nucleotide sequence ID" value="NZ_JACOOZ010000001.1"/>
</dbReference>
<organism evidence="2 3">
    <name type="scientific">Eubacterium segne</name>
    <dbReference type="NCBI Taxonomy" id="2763045"/>
    <lineage>
        <taxon>Bacteria</taxon>
        <taxon>Bacillati</taxon>
        <taxon>Bacillota</taxon>
        <taxon>Clostridia</taxon>
        <taxon>Eubacteriales</taxon>
        <taxon>Eubacteriaceae</taxon>
        <taxon>Eubacterium</taxon>
    </lineage>
</organism>